<protein>
    <submittedName>
        <fullName evidence="1">Nuclear pore protein</fullName>
    </submittedName>
</protein>
<keyword evidence="2" id="KW-1185">Reference proteome</keyword>
<name>A0A166U820_9PEZI</name>
<dbReference type="Proteomes" id="UP000076552">
    <property type="component" value="Unassembled WGS sequence"/>
</dbReference>
<evidence type="ECO:0000313" key="2">
    <source>
        <dbReference type="Proteomes" id="UP000076552"/>
    </source>
</evidence>
<sequence length="391" mass="44096">MEFKNLAIRTSADVVDDYDSDIDSEWIQTPSDDTLADADEIQIDPNGDLLLHTGPDSSSGDTKLFRVCSNTIRRSSPFWKRSLYETSSEIRAHDGEWWACTPSLYACQYEKSSGLIILLNIIHSNFNQIPSEPTLTEIYNILCLASSFEMELVLQPWIAQWHGILKSAETSRSGHDLGMLACMAWTLGDERLFTRTTMKITLTCVADKEGHMITADGVRLDDYIYDSLGSPTISETIRTLRSQIASDLPSHLNSLVNRLIDGKWLCVGISDIPITRDKKCDYVVLGSVFAGLIYVRGTRTTKVETRADESIMDLFKSLKRVLSYVTCYEKHPECNPAKQIGDAMKKIVDEVDIPLSTDCSQRMREQRQKLGLEIQYGSPRARTDEELLIDE</sequence>
<comment type="caution">
    <text evidence="1">The sequence shown here is derived from an EMBL/GenBank/DDBJ whole genome shotgun (WGS) entry which is preliminary data.</text>
</comment>
<evidence type="ECO:0000313" key="1">
    <source>
        <dbReference type="EMBL" id="KZL73071.1"/>
    </source>
</evidence>
<dbReference type="STRING" id="708197.A0A166U820"/>
<accession>A0A166U820</accession>
<reference evidence="1 2" key="1">
    <citation type="submission" date="2015-06" db="EMBL/GenBank/DDBJ databases">
        <title>Survival trade-offs in plant roots during colonization by closely related pathogenic and mutualistic fungi.</title>
        <authorList>
            <person name="Hacquard S."/>
            <person name="Kracher B."/>
            <person name="Hiruma K."/>
            <person name="Weinman A."/>
            <person name="Muench P."/>
            <person name="Garrido Oter R."/>
            <person name="Ver Loren van Themaat E."/>
            <person name="Dallerey J.-F."/>
            <person name="Damm U."/>
            <person name="Henrissat B."/>
            <person name="Lespinet O."/>
            <person name="Thon M."/>
            <person name="Kemen E."/>
            <person name="McHardy A.C."/>
            <person name="Schulze-Lefert P."/>
            <person name="O'Connell R.J."/>
        </authorList>
    </citation>
    <scope>NUCLEOTIDE SEQUENCE [LARGE SCALE GENOMIC DNA]</scope>
    <source>
        <strain evidence="1 2">0861</strain>
    </source>
</reference>
<proteinExistence type="predicted"/>
<gene>
    <name evidence="1" type="ORF">CT0861_06799</name>
</gene>
<organism evidence="1 2">
    <name type="scientific">Colletotrichum tofieldiae</name>
    <dbReference type="NCBI Taxonomy" id="708197"/>
    <lineage>
        <taxon>Eukaryota</taxon>
        <taxon>Fungi</taxon>
        <taxon>Dikarya</taxon>
        <taxon>Ascomycota</taxon>
        <taxon>Pezizomycotina</taxon>
        <taxon>Sordariomycetes</taxon>
        <taxon>Hypocreomycetidae</taxon>
        <taxon>Glomerellales</taxon>
        <taxon>Glomerellaceae</taxon>
        <taxon>Colletotrichum</taxon>
        <taxon>Colletotrichum spaethianum species complex</taxon>
    </lineage>
</organism>
<dbReference type="EMBL" id="LFIV01000049">
    <property type="protein sequence ID" value="KZL73071.1"/>
    <property type="molecule type" value="Genomic_DNA"/>
</dbReference>
<dbReference type="AlphaFoldDB" id="A0A166U820"/>